<evidence type="ECO:0000313" key="2">
    <source>
        <dbReference type="Proteomes" id="UP000293874"/>
    </source>
</evidence>
<dbReference type="Proteomes" id="UP000293874">
    <property type="component" value="Unassembled WGS sequence"/>
</dbReference>
<sequence length="73" mass="8283">MKIQNRIIYTSLLVIGCVLFAWPNTTGVVCDGQQTARATFIIRPEMEEETEKEDMNLIEPLMNLMPSCNLGIH</sequence>
<comment type="caution">
    <text evidence="1">The sequence shown here is derived from an EMBL/GenBank/DDBJ whole genome shotgun (WGS) entry which is preliminary data.</text>
</comment>
<protein>
    <submittedName>
        <fullName evidence="1">Uncharacterized protein</fullName>
    </submittedName>
</protein>
<dbReference type="RefSeq" id="WP_130540774.1">
    <property type="nucleotide sequence ID" value="NZ_CP042431.1"/>
</dbReference>
<dbReference type="PROSITE" id="PS51257">
    <property type="entry name" value="PROKAR_LIPOPROTEIN"/>
    <property type="match status" value="1"/>
</dbReference>
<keyword evidence="2" id="KW-1185">Reference proteome</keyword>
<dbReference type="AlphaFoldDB" id="A0A4Q7N5Y5"/>
<dbReference type="EMBL" id="SGXA01000001">
    <property type="protein sequence ID" value="RZS76476.1"/>
    <property type="molecule type" value="Genomic_DNA"/>
</dbReference>
<accession>A0A4Q7N5Y5</accession>
<reference evidence="1 2" key="1">
    <citation type="submission" date="2019-02" db="EMBL/GenBank/DDBJ databases">
        <title>Genomic Encyclopedia of Type Strains, Phase IV (KMG-IV): sequencing the most valuable type-strain genomes for metagenomic binning, comparative biology and taxonomic classification.</title>
        <authorList>
            <person name="Goeker M."/>
        </authorList>
    </citation>
    <scope>NUCLEOTIDE SEQUENCE [LARGE SCALE GENOMIC DNA]</scope>
    <source>
        <strain evidence="1 2">DSM 18116</strain>
    </source>
</reference>
<evidence type="ECO:0000313" key="1">
    <source>
        <dbReference type="EMBL" id="RZS76476.1"/>
    </source>
</evidence>
<gene>
    <name evidence="1" type="ORF">EV199_2361</name>
</gene>
<organism evidence="1 2">
    <name type="scientific">Pseudobacter ginsenosidimutans</name>
    <dbReference type="NCBI Taxonomy" id="661488"/>
    <lineage>
        <taxon>Bacteria</taxon>
        <taxon>Pseudomonadati</taxon>
        <taxon>Bacteroidota</taxon>
        <taxon>Chitinophagia</taxon>
        <taxon>Chitinophagales</taxon>
        <taxon>Chitinophagaceae</taxon>
        <taxon>Pseudobacter</taxon>
    </lineage>
</organism>
<dbReference type="OrthoDB" id="9897663at2"/>
<name>A0A4Q7N5Y5_9BACT</name>
<proteinExistence type="predicted"/>